<dbReference type="RefSeq" id="WP_146396768.1">
    <property type="nucleotide sequence ID" value="NZ_SJPQ01000001.1"/>
</dbReference>
<comment type="caution">
    <text evidence="2">The sequence shown here is derived from an EMBL/GenBank/DDBJ whole genome shotgun (WGS) entry which is preliminary data.</text>
</comment>
<feature type="domain" description="DUF58" evidence="1">
    <location>
        <begin position="50"/>
        <end position="251"/>
    </location>
</feature>
<evidence type="ECO:0000313" key="3">
    <source>
        <dbReference type="Proteomes" id="UP000315440"/>
    </source>
</evidence>
<protein>
    <recommendedName>
        <fullName evidence="1">DUF58 domain-containing protein</fullName>
    </recommendedName>
</protein>
<dbReference type="SUPFAM" id="SSF53300">
    <property type="entry name" value="vWA-like"/>
    <property type="match status" value="1"/>
</dbReference>
<dbReference type="Gene3D" id="3.40.50.410">
    <property type="entry name" value="von Willebrand factor, type A domain"/>
    <property type="match status" value="1"/>
</dbReference>
<dbReference type="Proteomes" id="UP000315440">
    <property type="component" value="Unassembled WGS sequence"/>
</dbReference>
<dbReference type="OrthoDB" id="9780819at2"/>
<dbReference type="Pfam" id="PF01882">
    <property type="entry name" value="DUF58"/>
    <property type="match status" value="1"/>
</dbReference>
<evidence type="ECO:0000313" key="2">
    <source>
        <dbReference type="EMBL" id="TWT90195.1"/>
    </source>
</evidence>
<dbReference type="PANTHER" id="PTHR33608:SF7">
    <property type="entry name" value="DUF58 DOMAIN-CONTAINING PROTEIN"/>
    <property type="match status" value="1"/>
</dbReference>
<evidence type="ECO:0000259" key="1">
    <source>
        <dbReference type="Pfam" id="PF01882"/>
    </source>
</evidence>
<name>A0A5C5ZT37_9BACT</name>
<gene>
    <name evidence="2" type="ORF">Mal64_05790</name>
</gene>
<organism evidence="2 3">
    <name type="scientific">Pseudobythopirellula maris</name>
    <dbReference type="NCBI Taxonomy" id="2527991"/>
    <lineage>
        <taxon>Bacteria</taxon>
        <taxon>Pseudomonadati</taxon>
        <taxon>Planctomycetota</taxon>
        <taxon>Planctomycetia</taxon>
        <taxon>Pirellulales</taxon>
        <taxon>Lacipirellulaceae</taxon>
        <taxon>Pseudobythopirellula</taxon>
    </lineage>
</organism>
<dbReference type="AlphaFoldDB" id="A0A5C5ZT37"/>
<dbReference type="InterPro" id="IPR002881">
    <property type="entry name" value="DUF58"/>
</dbReference>
<sequence>MAAGEMKLTDPQFIQRLESLYLLARKVLGGSLQADRKSVKKGAGVTFADYSEYYYGADFRAIDWRVFARFETLVVKLFELEEDATIYLLMDCSQSMASKFPYAKQLTAALAYIALSSLDRVAIYGLGDGLTPVLEPCRGRAKALAMLRGLEDAPLLEGDTRFNLAARQFRARHARRGLVVAISDFLFPEGFEEGLKFLGYHGHEVYALQVQDEGDTRCELRGDVDLECVETDARLRVTVSPREARLYEEAVAEWNESLRRCCVRLGVGLAATTPEAPFERVVQDILRRGGLVA</sequence>
<proteinExistence type="predicted"/>
<dbReference type="PANTHER" id="PTHR33608">
    <property type="entry name" value="BLL2464 PROTEIN"/>
    <property type="match status" value="1"/>
</dbReference>
<dbReference type="InterPro" id="IPR036465">
    <property type="entry name" value="vWFA_dom_sf"/>
</dbReference>
<keyword evidence="3" id="KW-1185">Reference proteome</keyword>
<accession>A0A5C5ZT37</accession>
<dbReference type="EMBL" id="SJPQ01000001">
    <property type="protein sequence ID" value="TWT90195.1"/>
    <property type="molecule type" value="Genomic_DNA"/>
</dbReference>
<dbReference type="CDD" id="cd00198">
    <property type="entry name" value="vWFA"/>
    <property type="match status" value="1"/>
</dbReference>
<reference evidence="2 3" key="1">
    <citation type="submission" date="2019-02" db="EMBL/GenBank/DDBJ databases">
        <title>Deep-cultivation of Planctomycetes and their phenomic and genomic characterization uncovers novel biology.</title>
        <authorList>
            <person name="Wiegand S."/>
            <person name="Jogler M."/>
            <person name="Boedeker C."/>
            <person name="Pinto D."/>
            <person name="Vollmers J."/>
            <person name="Rivas-Marin E."/>
            <person name="Kohn T."/>
            <person name="Peeters S.H."/>
            <person name="Heuer A."/>
            <person name="Rast P."/>
            <person name="Oberbeckmann S."/>
            <person name="Bunk B."/>
            <person name="Jeske O."/>
            <person name="Meyerdierks A."/>
            <person name="Storesund J.E."/>
            <person name="Kallscheuer N."/>
            <person name="Luecker S."/>
            <person name="Lage O.M."/>
            <person name="Pohl T."/>
            <person name="Merkel B.J."/>
            <person name="Hornburger P."/>
            <person name="Mueller R.-W."/>
            <person name="Bruemmer F."/>
            <person name="Labrenz M."/>
            <person name="Spormann A.M."/>
            <person name="Op Den Camp H."/>
            <person name="Overmann J."/>
            <person name="Amann R."/>
            <person name="Jetten M.S.M."/>
            <person name="Mascher T."/>
            <person name="Medema M.H."/>
            <person name="Devos D.P."/>
            <person name="Kaster A.-K."/>
            <person name="Ovreas L."/>
            <person name="Rohde M."/>
            <person name="Galperin M.Y."/>
            <person name="Jogler C."/>
        </authorList>
    </citation>
    <scope>NUCLEOTIDE SEQUENCE [LARGE SCALE GENOMIC DNA]</scope>
    <source>
        <strain evidence="2 3">Mal64</strain>
    </source>
</reference>